<keyword evidence="1" id="KW-0732">Signal</keyword>
<proteinExistence type="predicted"/>
<accession>A0A6A6CNY5</accession>
<dbReference type="OrthoDB" id="2991872at2759"/>
<feature type="domain" description="ABM" evidence="2">
    <location>
        <begin position="37"/>
        <end position="111"/>
    </location>
</feature>
<dbReference type="PANTHER" id="PTHR38791">
    <property type="entry name" value="ZN(II)2CYS6 TRANSCRIPTION FACTOR (EUROFUNG)-RELATED-RELATED"/>
    <property type="match status" value="1"/>
</dbReference>
<dbReference type="RefSeq" id="XP_033668501.1">
    <property type="nucleotide sequence ID" value="XM_033806325.1"/>
</dbReference>
<protein>
    <recommendedName>
        <fullName evidence="2">ABM domain-containing protein</fullName>
    </recommendedName>
</protein>
<dbReference type="SUPFAM" id="SSF54909">
    <property type="entry name" value="Dimeric alpha+beta barrel"/>
    <property type="match status" value="1"/>
</dbReference>
<gene>
    <name evidence="3" type="ORF">M409DRAFT_22413</name>
</gene>
<dbReference type="Proteomes" id="UP000799537">
    <property type="component" value="Unassembled WGS sequence"/>
</dbReference>
<dbReference type="GeneID" id="54559597"/>
<dbReference type="InterPro" id="IPR007138">
    <property type="entry name" value="ABM_dom"/>
</dbReference>
<feature type="chain" id="PRO_5025661932" description="ABM domain-containing protein" evidence="1">
    <location>
        <begin position="18"/>
        <end position="667"/>
    </location>
</feature>
<dbReference type="EMBL" id="ML993593">
    <property type="protein sequence ID" value="KAF2167612.1"/>
    <property type="molecule type" value="Genomic_DNA"/>
</dbReference>
<evidence type="ECO:0000256" key="1">
    <source>
        <dbReference type="SAM" id="SignalP"/>
    </source>
</evidence>
<feature type="signal peptide" evidence="1">
    <location>
        <begin position="1"/>
        <end position="17"/>
    </location>
</feature>
<dbReference type="InterPro" id="IPR011008">
    <property type="entry name" value="Dimeric_a/b-barrel"/>
</dbReference>
<evidence type="ECO:0000313" key="3">
    <source>
        <dbReference type="EMBL" id="KAF2167612.1"/>
    </source>
</evidence>
<name>A0A6A6CNY5_ZASCE</name>
<dbReference type="AlphaFoldDB" id="A0A6A6CNY5"/>
<organism evidence="3 4">
    <name type="scientific">Zasmidium cellare ATCC 36951</name>
    <dbReference type="NCBI Taxonomy" id="1080233"/>
    <lineage>
        <taxon>Eukaryota</taxon>
        <taxon>Fungi</taxon>
        <taxon>Dikarya</taxon>
        <taxon>Ascomycota</taxon>
        <taxon>Pezizomycotina</taxon>
        <taxon>Dothideomycetes</taxon>
        <taxon>Dothideomycetidae</taxon>
        <taxon>Mycosphaerellales</taxon>
        <taxon>Mycosphaerellaceae</taxon>
        <taxon>Zasmidium</taxon>
    </lineage>
</organism>
<evidence type="ECO:0000259" key="2">
    <source>
        <dbReference type="Pfam" id="PF03992"/>
    </source>
</evidence>
<sequence length="667" mass="73329">MHLPSLLPVLLASSVCAWQRPNQTASDEATSLIGITTVAPGQFERFTYIMDETLSWIQRNEPGTLQLEVYTLASRANGTEISFFEKSAPIYANRAARDTHSNSQHYAEFIKSLTPLLVGEPILLLGDYEQGFSLAGGKGVAVGLEWYYEEREATATTTSETSIDNKPSVTQHPATAVPKSYKSLKSCIFSKSNKPLFRPHSATAMSAFLTNTVPEIFATDADCSTANVALAAFFLRSIIAPRRLQTVTGVFEELPLFYFKTTGTQSSLQHITLACASAAYGIRHNLPAALAIGRSAYDAAIAQLSGDLATFSDRSAPGAAILNVVLCNFYEACIPQRATRPASTSSFMMCLKDNRRFRNIHEKGLVGLIRSCGAVSFSPDSADGRLFEAARHYIANDCLESGISASEALGQAVPTLDRDDDDFCRLLTSCVIRAADAAAATSKLDSHFTREELLDGLQRIQTVEQDLERWTKCVPEHWNFTKHCNFSWPAQYACENRCDAYYDIQVASNWNCYRRARLILLERTIGLIDILSILDREDRTAMRHASLKAIAQISEDVCASLPFHLGTRDPTSEHISFPVSPDNEGDAVRNQTAGIHGWFLIVLPICRLMKTTHIPIAHTAWITAQHRRICAIVGHKHGISEDSTSEILETAVPAFASALPINSSHIE</sequence>
<dbReference type="InterPro" id="IPR053175">
    <property type="entry name" value="DHMBA_Reg_Transcription_Factor"/>
</dbReference>
<dbReference type="Pfam" id="PF03992">
    <property type="entry name" value="ABM"/>
    <property type="match status" value="1"/>
</dbReference>
<evidence type="ECO:0000313" key="4">
    <source>
        <dbReference type="Proteomes" id="UP000799537"/>
    </source>
</evidence>
<reference evidence="3" key="1">
    <citation type="journal article" date="2020" name="Stud. Mycol.">
        <title>101 Dothideomycetes genomes: a test case for predicting lifestyles and emergence of pathogens.</title>
        <authorList>
            <person name="Haridas S."/>
            <person name="Albert R."/>
            <person name="Binder M."/>
            <person name="Bloem J."/>
            <person name="Labutti K."/>
            <person name="Salamov A."/>
            <person name="Andreopoulos B."/>
            <person name="Baker S."/>
            <person name="Barry K."/>
            <person name="Bills G."/>
            <person name="Bluhm B."/>
            <person name="Cannon C."/>
            <person name="Castanera R."/>
            <person name="Culley D."/>
            <person name="Daum C."/>
            <person name="Ezra D."/>
            <person name="Gonzalez J."/>
            <person name="Henrissat B."/>
            <person name="Kuo A."/>
            <person name="Liang C."/>
            <person name="Lipzen A."/>
            <person name="Lutzoni F."/>
            <person name="Magnuson J."/>
            <person name="Mondo S."/>
            <person name="Nolan M."/>
            <person name="Ohm R."/>
            <person name="Pangilinan J."/>
            <person name="Park H.-J."/>
            <person name="Ramirez L."/>
            <person name="Alfaro M."/>
            <person name="Sun H."/>
            <person name="Tritt A."/>
            <person name="Yoshinaga Y."/>
            <person name="Zwiers L.-H."/>
            <person name="Turgeon B."/>
            <person name="Goodwin S."/>
            <person name="Spatafora J."/>
            <person name="Crous P."/>
            <person name="Grigoriev I."/>
        </authorList>
    </citation>
    <scope>NUCLEOTIDE SEQUENCE</scope>
    <source>
        <strain evidence="3">ATCC 36951</strain>
    </source>
</reference>
<keyword evidence="4" id="KW-1185">Reference proteome</keyword>
<dbReference type="Gene3D" id="3.30.70.100">
    <property type="match status" value="1"/>
</dbReference>